<dbReference type="EMBL" id="WNDP01000245">
    <property type="protein sequence ID" value="KAF1013126.1"/>
    <property type="molecule type" value="Genomic_DNA"/>
</dbReference>
<dbReference type="InterPro" id="IPR002686">
    <property type="entry name" value="Transposase_17"/>
</dbReference>
<dbReference type="PANTHER" id="PTHR33360">
    <property type="entry name" value="TRANSPOSASE FOR INSERTION SEQUENCE ELEMENT IS200"/>
    <property type="match status" value="1"/>
</dbReference>
<dbReference type="Pfam" id="PF01797">
    <property type="entry name" value="Y1_Tnp"/>
    <property type="match status" value="1"/>
</dbReference>
<evidence type="ECO:0000313" key="3">
    <source>
        <dbReference type="Proteomes" id="UP000490535"/>
    </source>
</evidence>
<reference evidence="3" key="1">
    <citation type="journal article" date="2020" name="MBio">
        <title>Horizontal gene transfer to a defensive symbiont with a reduced genome amongst a multipartite beetle microbiome.</title>
        <authorList>
            <person name="Waterworth S.C."/>
            <person name="Florez L.V."/>
            <person name="Rees E.R."/>
            <person name="Hertweck C."/>
            <person name="Kaltenpoth M."/>
            <person name="Kwan J.C."/>
        </authorList>
    </citation>
    <scope>NUCLEOTIDE SEQUENCE [LARGE SCALE GENOMIC DNA]</scope>
</reference>
<dbReference type="GO" id="GO:0003677">
    <property type="term" value="F:DNA binding"/>
    <property type="evidence" value="ECO:0007669"/>
    <property type="project" value="InterPro"/>
</dbReference>
<organism evidence="2 3">
    <name type="scientific">Acinetobacter bereziniae</name>
    <name type="common">Acinetobacter genomosp. 10</name>
    <dbReference type="NCBI Taxonomy" id="106648"/>
    <lineage>
        <taxon>Bacteria</taxon>
        <taxon>Pseudomonadati</taxon>
        <taxon>Pseudomonadota</taxon>
        <taxon>Gammaproteobacteria</taxon>
        <taxon>Moraxellales</taxon>
        <taxon>Moraxellaceae</taxon>
        <taxon>Acinetobacter</taxon>
    </lineage>
</organism>
<dbReference type="InterPro" id="IPR036515">
    <property type="entry name" value="Transposase_17_sf"/>
</dbReference>
<feature type="domain" description="Transposase IS200-like" evidence="1">
    <location>
        <begin position="19"/>
        <end position="139"/>
    </location>
</feature>
<evidence type="ECO:0000259" key="1">
    <source>
        <dbReference type="SMART" id="SM01321"/>
    </source>
</evidence>
<comment type="caution">
    <text evidence="2">The sequence shown here is derived from an EMBL/GenBank/DDBJ whole genome shotgun (WGS) entry which is preliminary data.</text>
</comment>
<evidence type="ECO:0000313" key="2">
    <source>
        <dbReference type="EMBL" id="KAF1013126.1"/>
    </source>
</evidence>
<gene>
    <name evidence="2" type="ORF">GAK29_04754</name>
</gene>
<sequence>MLACLILGVKCLKSHYHCVYKLTYHLVLVTKYRRECFTDDMLNRLEEIVRKSCEDWEIELLEFNGEADHVHLLLDMHPNIMPSKFINNLKTVTSRLLRKEYADHLQKFYWKPVLWTRAYCLLTTGGATIETIRQYIQNQDRPS</sequence>
<dbReference type="Gene3D" id="3.30.70.1290">
    <property type="entry name" value="Transposase IS200-like"/>
    <property type="match status" value="1"/>
</dbReference>
<dbReference type="SMART" id="SM01321">
    <property type="entry name" value="Y1_Tnp"/>
    <property type="match status" value="1"/>
</dbReference>
<dbReference type="NCBIfam" id="NF033573">
    <property type="entry name" value="transpos_IS200"/>
    <property type="match status" value="1"/>
</dbReference>
<dbReference type="Proteomes" id="UP000490535">
    <property type="component" value="Unassembled WGS sequence"/>
</dbReference>
<dbReference type="GO" id="GO:0006313">
    <property type="term" value="P:DNA transposition"/>
    <property type="evidence" value="ECO:0007669"/>
    <property type="project" value="InterPro"/>
</dbReference>
<protein>
    <recommendedName>
        <fullName evidence="1">Transposase IS200-like domain-containing protein</fullName>
    </recommendedName>
</protein>
<dbReference type="PANTHER" id="PTHR33360:SF2">
    <property type="entry name" value="TRANSPOSASE FOR INSERTION SEQUENCE ELEMENT IS200"/>
    <property type="match status" value="1"/>
</dbReference>
<accession>A0A833U8X3</accession>
<dbReference type="GO" id="GO:0004803">
    <property type="term" value="F:transposase activity"/>
    <property type="evidence" value="ECO:0007669"/>
    <property type="project" value="InterPro"/>
</dbReference>
<proteinExistence type="predicted"/>
<name>A0A833U8X3_ACIBZ</name>
<dbReference type="SUPFAM" id="SSF143422">
    <property type="entry name" value="Transposase IS200-like"/>
    <property type="match status" value="1"/>
</dbReference>
<dbReference type="AlphaFoldDB" id="A0A833U8X3"/>